<sequence>MKTSFTQFSGDKNKNNTITTSTFSANATIGLMKGYSNELITISDFKMTLLTAQKQVNDEFNVVLSTKITLCEIVCLGQEESSVSLDFIQYPKFQTEETVLKKAIIRLIEILMHLLQQNRVVIVFPDKTIMLEQSENIDPNITL</sequence>
<reference evidence="1 2" key="1">
    <citation type="submission" date="2021-07" db="EMBL/GenBank/DDBJ databases">
        <title>Flavobacterium sp. nov. isolated from sediment on the Taihu Lake.</title>
        <authorList>
            <person name="Qu J.-H."/>
        </authorList>
    </citation>
    <scope>NUCLEOTIDE SEQUENCE [LARGE SCALE GENOMIC DNA]</scope>
    <source>
        <strain evidence="1 2">NAS39</strain>
    </source>
</reference>
<organism evidence="1 2">
    <name type="scientific">Flavobacterium taihuense</name>
    <dbReference type="NCBI Taxonomy" id="2857508"/>
    <lineage>
        <taxon>Bacteria</taxon>
        <taxon>Pseudomonadati</taxon>
        <taxon>Bacteroidota</taxon>
        <taxon>Flavobacteriia</taxon>
        <taxon>Flavobacteriales</taxon>
        <taxon>Flavobacteriaceae</taxon>
        <taxon>Flavobacterium</taxon>
    </lineage>
</organism>
<dbReference type="Proteomes" id="UP000812031">
    <property type="component" value="Unassembled WGS sequence"/>
</dbReference>
<evidence type="ECO:0000313" key="1">
    <source>
        <dbReference type="EMBL" id="MBW4359378.1"/>
    </source>
</evidence>
<protein>
    <submittedName>
        <fullName evidence="1">Uncharacterized protein</fullName>
    </submittedName>
</protein>
<gene>
    <name evidence="1" type="ORF">KZH69_02660</name>
</gene>
<dbReference type="RefSeq" id="WP_219315916.1">
    <property type="nucleotide sequence ID" value="NZ_JAHWYN010000002.1"/>
</dbReference>
<evidence type="ECO:0000313" key="2">
    <source>
        <dbReference type="Proteomes" id="UP000812031"/>
    </source>
</evidence>
<accession>A0ABS6XRS8</accession>
<proteinExistence type="predicted"/>
<dbReference type="EMBL" id="JAHWYN010000002">
    <property type="protein sequence ID" value="MBW4359378.1"/>
    <property type="molecule type" value="Genomic_DNA"/>
</dbReference>
<name>A0ABS6XRS8_9FLAO</name>
<keyword evidence="2" id="KW-1185">Reference proteome</keyword>
<comment type="caution">
    <text evidence="1">The sequence shown here is derived from an EMBL/GenBank/DDBJ whole genome shotgun (WGS) entry which is preliminary data.</text>
</comment>